<protein>
    <submittedName>
        <fullName evidence="1">DUF1249 domain-containing protein</fullName>
    </submittedName>
</protein>
<organism evidence="1 2">
    <name type="scientific">Motilimonas cestriensis</name>
    <dbReference type="NCBI Taxonomy" id="2742685"/>
    <lineage>
        <taxon>Bacteria</taxon>
        <taxon>Pseudomonadati</taxon>
        <taxon>Pseudomonadota</taxon>
        <taxon>Gammaproteobacteria</taxon>
        <taxon>Alteromonadales</taxon>
        <taxon>Alteromonadales genera incertae sedis</taxon>
        <taxon>Motilimonas</taxon>
    </lineage>
</organism>
<dbReference type="PANTHER" id="PTHR38774">
    <property type="entry name" value="CYTOPLASMIC PROTEIN-RELATED"/>
    <property type="match status" value="1"/>
</dbReference>
<dbReference type="Pfam" id="PF06853">
    <property type="entry name" value="DUF1249"/>
    <property type="match status" value="1"/>
</dbReference>
<sequence>MGIVVKKYAPDLSRFMRLCETNYLQLIKLLPASFARRQCYSFSAGQNIDYQIDVLEQSPYTSLLRVRQLCENQPDFMTPIIRVRLYHDAKLAEVCASQHIFHLQPKYDYPNDKMHHKDEKLQVNLFLADWLKFCIEHGYCRQQIFKANDSK</sequence>
<comment type="caution">
    <text evidence="1">The sequence shown here is derived from an EMBL/GenBank/DDBJ whole genome shotgun (WGS) entry which is preliminary data.</text>
</comment>
<dbReference type="InterPro" id="IPR009659">
    <property type="entry name" value="DUF1249"/>
</dbReference>
<name>A0ABS8WA74_9GAMM</name>
<evidence type="ECO:0000313" key="1">
    <source>
        <dbReference type="EMBL" id="MCE2595919.1"/>
    </source>
</evidence>
<dbReference type="EMBL" id="JAIMJA010000014">
    <property type="protein sequence ID" value="MCE2595919.1"/>
    <property type="molecule type" value="Genomic_DNA"/>
</dbReference>
<dbReference type="RefSeq" id="WP_233053583.1">
    <property type="nucleotide sequence ID" value="NZ_JAIMJA010000014.1"/>
</dbReference>
<reference evidence="1 2" key="1">
    <citation type="journal article" date="2022" name="Environ. Microbiol. Rep.">
        <title>Eco-phylogenetic analyses reveal divergent evolution of vitamin B12 metabolism in the marine bacterial family 'Psychromonadaceae'.</title>
        <authorList>
            <person name="Jin X."/>
            <person name="Yang Y."/>
            <person name="Cao H."/>
            <person name="Gao B."/>
            <person name="Zhao Z."/>
        </authorList>
    </citation>
    <scope>NUCLEOTIDE SEQUENCE [LARGE SCALE GENOMIC DNA]</scope>
    <source>
        <strain evidence="1 2">MKS20</strain>
    </source>
</reference>
<evidence type="ECO:0000313" key="2">
    <source>
        <dbReference type="Proteomes" id="UP001201273"/>
    </source>
</evidence>
<gene>
    <name evidence="1" type="ORF">K6Y31_13985</name>
</gene>
<proteinExistence type="predicted"/>
<accession>A0ABS8WA74</accession>
<dbReference type="PANTHER" id="PTHR38774:SF1">
    <property type="entry name" value="CYTOPLASMIC PROTEIN"/>
    <property type="match status" value="1"/>
</dbReference>
<dbReference type="Proteomes" id="UP001201273">
    <property type="component" value="Unassembled WGS sequence"/>
</dbReference>
<keyword evidence="2" id="KW-1185">Reference proteome</keyword>